<proteinExistence type="predicted"/>
<dbReference type="Gene3D" id="3.60.15.10">
    <property type="entry name" value="Ribonuclease Z/Hydroxyacylglutathione hydrolase-like"/>
    <property type="match status" value="1"/>
</dbReference>
<dbReference type="AlphaFoldDB" id="A0A9X1MKE9"/>
<gene>
    <name evidence="1" type="ORF">LOC68_10165</name>
</gene>
<comment type="caution">
    <text evidence="1">The sequence shown here is derived from an EMBL/GenBank/DDBJ whole genome shotgun (WGS) entry which is preliminary data.</text>
</comment>
<dbReference type="SUPFAM" id="SSF56281">
    <property type="entry name" value="Metallo-hydrolase/oxidoreductase"/>
    <property type="match status" value="1"/>
</dbReference>
<protein>
    <submittedName>
        <fullName evidence="1">MBL fold metallo-hydrolase</fullName>
    </submittedName>
</protein>
<dbReference type="GO" id="GO:0042781">
    <property type="term" value="F:3'-tRNA processing endoribonuclease activity"/>
    <property type="evidence" value="ECO:0007669"/>
    <property type="project" value="TreeGrafter"/>
</dbReference>
<evidence type="ECO:0000313" key="1">
    <source>
        <dbReference type="EMBL" id="MCC9628763.1"/>
    </source>
</evidence>
<name>A0A9X1MKE9_9BACT</name>
<keyword evidence="2" id="KW-1185">Reference proteome</keyword>
<organism evidence="1 2">
    <name type="scientific">Blastopirellula sediminis</name>
    <dbReference type="NCBI Taxonomy" id="2894196"/>
    <lineage>
        <taxon>Bacteria</taxon>
        <taxon>Pseudomonadati</taxon>
        <taxon>Planctomycetota</taxon>
        <taxon>Planctomycetia</taxon>
        <taxon>Pirellulales</taxon>
        <taxon>Pirellulaceae</taxon>
        <taxon>Blastopirellula</taxon>
    </lineage>
</organism>
<dbReference type="InterPro" id="IPR036866">
    <property type="entry name" value="RibonucZ/Hydroxyglut_hydro"/>
</dbReference>
<reference evidence="1" key="1">
    <citation type="submission" date="2021-11" db="EMBL/GenBank/DDBJ databases">
        <title>Genome sequence.</title>
        <authorList>
            <person name="Sun Q."/>
        </authorList>
    </citation>
    <scope>NUCLEOTIDE SEQUENCE</scope>
    <source>
        <strain evidence="1">JC732</strain>
    </source>
</reference>
<accession>A0A9X1MKE9</accession>
<sequence>MSIRYEVLGPPGRDNALMVTVNSGHGLHRLLFDCGDGVFSTISIADLQLIEGLFFSHFHFDHIAGFDTFFRMNWGRTDAPVRIFGPSDTREIVHHRLQGVTWNLVSEIPGEFRVTCLDGERLITTGYKTCEGFRIERLIGSEDFDGVIYRTETFEVAAMPLPHGTVSMGYVVRELPRQNVDLSVLKELGLKPGAWLKAVKDEARPDAEIIDTTIGPKSLGELRSKLLVTHSGESIAYLTDFWLDSEETEDRLLKMLAGCRVMVCENNYADAELELARKNYHMTSSEVGRLAAKVQPEELIVFHVSDRYTPPELLAQLSEVQQHFPKATFPAAWMEAISQR</sequence>
<evidence type="ECO:0000313" key="2">
    <source>
        <dbReference type="Proteomes" id="UP001139103"/>
    </source>
</evidence>
<dbReference type="RefSeq" id="WP_230218223.1">
    <property type="nucleotide sequence ID" value="NZ_JAJKFT010000004.1"/>
</dbReference>
<dbReference type="PANTHER" id="PTHR46018:SF2">
    <property type="entry name" value="ZINC PHOSPHODIESTERASE ELAC PROTEIN 1"/>
    <property type="match status" value="1"/>
</dbReference>
<dbReference type="EMBL" id="JAJKFT010000004">
    <property type="protein sequence ID" value="MCC9628763.1"/>
    <property type="molecule type" value="Genomic_DNA"/>
</dbReference>
<dbReference type="PANTHER" id="PTHR46018">
    <property type="entry name" value="ZINC PHOSPHODIESTERASE ELAC PROTEIN 1"/>
    <property type="match status" value="1"/>
</dbReference>
<dbReference type="Proteomes" id="UP001139103">
    <property type="component" value="Unassembled WGS sequence"/>
</dbReference>